<feature type="compositionally biased region" description="Basic and acidic residues" evidence="1">
    <location>
        <begin position="73"/>
        <end position="84"/>
    </location>
</feature>
<feature type="compositionally biased region" description="Acidic residues" evidence="1">
    <location>
        <begin position="425"/>
        <end position="440"/>
    </location>
</feature>
<dbReference type="Gene3D" id="3.80.10.10">
    <property type="entry name" value="Ribonuclease Inhibitor"/>
    <property type="match status" value="1"/>
</dbReference>
<feature type="compositionally biased region" description="Basic and acidic residues" evidence="1">
    <location>
        <begin position="481"/>
        <end position="497"/>
    </location>
</feature>
<dbReference type="Pfam" id="PF13516">
    <property type="entry name" value="LRR_6"/>
    <property type="match status" value="1"/>
</dbReference>
<dbReference type="SMART" id="SM01425">
    <property type="entry name" value="EsV_1_7"/>
    <property type="match status" value="6"/>
</dbReference>
<protein>
    <submittedName>
        <fullName evidence="2">Uncharacterized protein</fullName>
    </submittedName>
</protein>
<feature type="compositionally biased region" description="Polar residues" evidence="1">
    <location>
        <begin position="536"/>
        <end position="548"/>
    </location>
</feature>
<organism evidence="2 3">
    <name type="scientific">Effrenium voratum</name>
    <dbReference type="NCBI Taxonomy" id="2562239"/>
    <lineage>
        <taxon>Eukaryota</taxon>
        <taxon>Sar</taxon>
        <taxon>Alveolata</taxon>
        <taxon>Dinophyceae</taxon>
        <taxon>Suessiales</taxon>
        <taxon>Symbiodiniaceae</taxon>
        <taxon>Effrenium</taxon>
    </lineage>
</organism>
<feature type="compositionally biased region" description="Acidic residues" evidence="1">
    <location>
        <begin position="20"/>
        <end position="32"/>
    </location>
</feature>
<dbReference type="InterPro" id="IPR032675">
    <property type="entry name" value="LRR_dom_sf"/>
</dbReference>
<gene>
    <name evidence="2" type="ORF">EVOR1521_LOCUS21722</name>
</gene>
<evidence type="ECO:0000313" key="3">
    <source>
        <dbReference type="Proteomes" id="UP001178507"/>
    </source>
</evidence>
<proteinExistence type="predicted"/>
<dbReference type="Pfam" id="PF19114">
    <property type="entry name" value="EsV_1_7_cys"/>
    <property type="match status" value="10"/>
</dbReference>
<feature type="region of interest" description="Disordered" evidence="1">
    <location>
        <begin position="1"/>
        <end position="84"/>
    </location>
</feature>
<sequence length="1513" mass="164733">MDGERGLQKQKKNKIPAEDLPSEAEPSEECDSQDLFRPRPRAKDWYQKFPEEKARTEASEEPEWHPKLPWQPRQREWAGSEPRKWRQEKWREQEKWKDQKWTTRDRDRDDRGAGDWRNDWSSWSKTVRVGEDGLLVIILREMGIEDDELQSFCAWLPQGLEHIRRSHSNLFVTRGNIILAKELDLSKNRITDQGLKVLLTTLKENRVVLGVCRLYHNRLGKHSASMLAMWIRTAPWALFELHLSHNRIPTEGAIEIVQAVANTDKYPPDRPNSKGMHIPLWLRMEHNEIEESFAIEAERIMRQARPHVRGALICWLTPKQSERSCRSDFCGLSNKYHCPVIHMPYLPRQKAWDAMHSTTEKERQRKVRETWWQAGDGEKKQVKEWQVKTDREAKVAAKPTSGSPEATDTSPEADQEPVQASESTGEVEEATAAEEPEGETAEPSAEATDASPEADQEPVQVSESAGEVEEATPAEEPEGETAEHSAEATDASPKAEQEPVQVSESTGEARDALAQEDQAPAQAAESAEEATDVSRADQSPQPAESTEVSEAFLAAEPVDEPADHPAEAIDASPAVDQAAQLGGTTAEVPEAFLAAEPVDEPANHPAEAIDASPEVDQAAQLGGSTAEVSEAFLAAEPVDEPADHPAEAIDASPEVNQQLGGSTAEVPEAFLAAEPVDEPADHPAEAIDASPEVNQQLGGGGSCGAGDKEFRLIGFYLSLLMLLLGAALVLPRRMEGQEDPLEKMLQPEAQPIRYGQAVCFRAIETGRCLDVANAKVSARWFDRGDWQTFLLCPSASAAQEGAATGAFLHDGDTVRLLAHTGACLAVSNTGKARGKEVGRNGCKQFEDWQPGRLATVQVAWVQKSGCASRADGGLAPAESAQGCGLDTPGADFRALFFHWRNLEAEEVADVNGGFFVDMVKWEVSERGRFESNRQVDGLGPVLSPAQAKQVAFRWAAADLSAVGELVGGVDACARRWSTTLRDLLASSPSNSSRPKTCKCGRARPSFGFAGDAAPSCCGRCRTQDMVRLRGPVCSCGKAFPIFGMPGDARPTCCVKCKTADMVDIKHRTCTCGKTQPSFGMPGDARPTCCAKCKVAGMMDIVTSKCKCGKSKPHFGMPGDARPSCCAKCKTAYMVVIGKHACTCGKTWAVFGLPGDARASCCAACKTAHMVDIKRRTCTCGKAQPLFGMPGDLRPTCCAKCKVAGMMDIVTSKCKCGKSKPHFGMLGDARPSCCAKCKAAGMMDIVTSRCKCDKSKPHFGMPGDARPSCCAKCKTACMVVIGNRACKCGKTWAVFGLPGDARASCCAACKTAHMVDIVNPMCSVCGKRAVFPDALGKPRQLCAVHSAEVGAHVLSSPRYSRISNDCLDALEKDTGHEFPFRYRFDQKKGTWSGKEVSGLIPGRALQPDAYHPENREIVEFLGKYYHGFPPDHPQHSSFVCVGGRPAMELYQETMARLDLFAAAGLRVSYVWEHEFTEWQRAAAGSAAPPISSILRAHIPASPDRCHAEDTGRSP</sequence>
<dbReference type="SUPFAM" id="SSF52047">
    <property type="entry name" value="RNI-like"/>
    <property type="match status" value="1"/>
</dbReference>
<name>A0AA36NBX3_9DINO</name>
<comment type="caution">
    <text evidence="2">The sequence shown here is derived from an EMBL/GenBank/DDBJ whole genome shotgun (WGS) entry which is preliminary data.</text>
</comment>
<keyword evidence="3" id="KW-1185">Reference proteome</keyword>
<feature type="compositionally biased region" description="Basic and acidic residues" evidence="1">
    <location>
        <begin position="377"/>
        <end position="395"/>
    </location>
</feature>
<dbReference type="EMBL" id="CAUJNA010003279">
    <property type="protein sequence ID" value="CAJ1397776.1"/>
    <property type="molecule type" value="Genomic_DNA"/>
</dbReference>
<reference evidence="2" key="1">
    <citation type="submission" date="2023-08" db="EMBL/GenBank/DDBJ databases">
        <authorList>
            <person name="Chen Y."/>
            <person name="Shah S."/>
            <person name="Dougan E. K."/>
            <person name="Thang M."/>
            <person name="Chan C."/>
        </authorList>
    </citation>
    <scope>NUCLEOTIDE SEQUENCE</scope>
</reference>
<dbReference type="InterPro" id="IPR001611">
    <property type="entry name" value="Leu-rich_rpt"/>
</dbReference>
<feature type="compositionally biased region" description="Acidic residues" evidence="1">
    <location>
        <begin position="466"/>
        <end position="480"/>
    </location>
</feature>
<dbReference type="Proteomes" id="UP001178507">
    <property type="component" value="Unassembled WGS sequence"/>
</dbReference>
<evidence type="ECO:0000313" key="2">
    <source>
        <dbReference type="EMBL" id="CAJ1397776.1"/>
    </source>
</evidence>
<accession>A0AA36NBX3</accession>
<feature type="compositionally biased region" description="Basic and acidic residues" evidence="1">
    <location>
        <begin position="34"/>
        <end position="66"/>
    </location>
</feature>
<feature type="region of interest" description="Disordered" evidence="1">
    <location>
        <begin position="377"/>
        <end position="593"/>
    </location>
</feature>
<dbReference type="InterPro" id="IPR043822">
    <property type="entry name" value="EsV_1_7_cys"/>
</dbReference>
<dbReference type="Gene3D" id="6.10.140.110">
    <property type="match status" value="1"/>
</dbReference>
<feature type="compositionally biased region" description="Polar residues" evidence="1">
    <location>
        <begin position="400"/>
        <end position="412"/>
    </location>
</feature>
<evidence type="ECO:0000256" key="1">
    <source>
        <dbReference type="SAM" id="MobiDB-lite"/>
    </source>
</evidence>
<feature type="compositionally biased region" description="Low complexity" evidence="1">
    <location>
        <begin position="515"/>
        <end position="525"/>
    </location>
</feature>